<dbReference type="STRING" id="1027249.SAMN05216179_0836"/>
<reference evidence="2 3" key="1">
    <citation type="submission" date="2016-11" db="EMBL/GenBank/DDBJ databases">
        <authorList>
            <person name="Jaros S."/>
            <person name="Januszkiewicz K."/>
            <person name="Wedrychowicz H."/>
        </authorList>
    </citation>
    <scope>NUCLEOTIDE SEQUENCE [LARGE SCALE GENOMIC DNA]</scope>
    <source>
        <strain evidence="2 3">CGMCC 1.10681</strain>
    </source>
</reference>
<keyword evidence="3" id="KW-1185">Reference proteome</keyword>
<dbReference type="GO" id="GO:0004497">
    <property type="term" value="F:monooxygenase activity"/>
    <property type="evidence" value="ECO:0007669"/>
    <property type="project" value="UniProtKB-KW"/>
</dbReference>
<dbReference type="SUPFAM" id="SSF54909">
    <property type="entry name" value="Dimeric alpha+beta barrel"/>
    <property type="match status" value="1"/>
</dbReference>
<gene>
    <name evidence="2" type="ORF">SAMN05216179_0836</name>
</gene>
<feature type="domain" description="ABM" evidence="1">
    <location>
        <begin position="2"/>
        <end position="92"/>
    </location>
</feature>
<dbReference type="EMBL" id="FRCZ01000001">
    <property type="protein sequence ID" value="SHM68758.1"/>
    <property type="molecule type" value="Genomic_DNA"/>
</dbReference>
<dbReference type="InterPro" id="IPR011008">
    <property type="entry name" value="Dimeric_a/b-barrel"/>
</dbReference>
<organism evidence="2 3">
    <name type="scientific">Gracilibacillus kekensis</name>
    <dbReference type="NCBI Taxonomy" id="1027249"/>
    <lineage>
        <taxon>Bacteria</taxon>
        <taxon>Bacillati</taxon>
        <taxon>Bacillota</taxon>
        <taxon>Bacilli</taxon>
        <taxon>Bacillales</taxon>
        <taxon>Bacillaceae</taxon>
        <taxon>Gracilibacillus</taxon>
    </lineage>
</organism>
<dbReference type="AlphaFoldDB" id="A0A1M7KUN2"/>
<keyword evidence="2" id="KW-0503">Monooxygenase</keyword>
<name>A0A1M7KUN2_9BACI</name>
<dbReference type="OrthoDB" id="9798157at2"/>
<evidence type="ECO:0000313" key="3">
    <source>
        <dbReference type="Proteomes" id="UP000184184"/>
    </source>
</evidence>
<dbReference type="RefSeq" id="WP_073199899.1">
    <property type="nucleotide sequence ID" value="NZ_FRCZ01000001.1"/>
</dbReference>
<dbReference type="Proteomes" id="UP000184184">
    <property type="component" value="Unassembled WGS sequence"/>
</dbReference>
<evidence type="ECO:0000259" key="1">
    <source>
        <dbReference type="PROSITE" id="PS51725"/>
    </source>
</evidence>
<accession>A0A1M7KUN2</accession>
<dbReference type="PROSITE" id="PS51725">
    <property type="entry name" value="ABM"/>
    <property type="match status" value="1"/>
</dbReference>
<dbReference type="Gene3D" id="3.30.70.100">
    <property type="match status" value="1"/>
</dbReference>
<proteinExistence type="predicted"/>
<dbReference type="InterPro" id="IPR007138">
    <property type="entry name" value="ABM_dom"/>
</dbReference>
<sequence length="95" mass="11394">MITEAVMLQVKQGMEKEYEQAFNKASTIIVSMNGYISHELQRCLEVKGKYLLIVRWQTLEDHTIGFRQSKEYQEWKKILHHYYDPFPTVEHFEAI</sequence>
<evidence type="ECO:0000313" key="2">
    <source>
        <dbReference type="EMBL" id="SHM68758.1"/>
    </source>
</evidence>
<protein>
    <submittedName>
        <fullName evidence="2">Heme-degrading monooxygenase HmoA</fullName>
    </submittedName>
</protein>
<dbReference type="Pfam" id="PF03992">
    <property type="entry name" value="ABM"/>
    <property type="match status" value="1"/>
</dbReference>
<keyword evidence="2" id="KW-0560">Oxidoreductase</keyword>